<evidence type="ECO:0000256" key="3">
    <source>
        <dbReference type="ARBA" id="ARBA00022989"/>
    </source>
</evidence>
<dbReference type="GO" id="GO:0140359">
    <property type="term" value="F:ABC-type transporter activity"/>
    <property type="evidence" value="ECO:0007669"/>
    <property type="project" value="InterPro"/>
</dbReference>
<dbReference type="Proteomes" id="UP000002878">
    <property type="component" value="Chromosome"/>
</dbReference>
<accession>I2CA47</accession>
<evidence type="ECO:0000256" key="2">
    <source>
        <dbReference type="ARBA" id="ARBA00022692"/>
    </source>
</evidence>
<dbReference type="PANTHER" id="PTHR43027">
    <property type="entry name" value="DOXORUBICIN RESISTANCE ABC TRANSPORTER PERMEASE PROTEIN DRRC-RELATED"/>
    <property type="match status" value="1"/>
</dbReference>
<keyword evidence="3 5" id="KW-1133">Transmembrane helix</keyword>
<keyword evidence="4 5" id="KW-0472">Membrane</keyword>
<name>I2CA47_BACAY</name>
<dbReference type="Pfam" id="PF12698">
    <property type="entry name" value="ABC2_membrane_3"/>
    <property type="match status" value="1"/>
</dbReference>
<evidence type="ECO:0000259" key="6">
    <source>
        <dbReference type="Pfam" id="PF12698"/>
    </source>
</evidence>
<feature type="transmembrane region" description="Helical" evidence="5">
    <location>
        <begin position="259"/>
        <end position="281"/>
    </location>
</feature>
<dbReference type="GO" id="GO:0016020">
    <property type="term" value="C:membrane"/>
    <property type="evidence" value="ECO:0007669"/>
    <property type="project" value="UniProtKB-SubCell"/>
</dbReference>
<evidence type="ECO:0000256" key="4">
    <source>
        <dbReference type="ARBA" id="ARBA00023136"/>
    </source>
</evidence>
<evidence type="ECO:0000313" key="7">
    <source>
        <dbReference type="EMBL" id="AFJ63521.1"/>
    </source>
</evidence>
<dbReference type="PANTHER" id="PTHR43027:SF1">
    <property type="entry name" value="DOXORUBICIN RESISTANCE ABC TRANSPORTER PERMEASE PROTEIN DRRC-RELATED"/>
    <property type="match status" value="1"/>
</dbReference>
<dbReference type="PATRIC" id="fig|1126211.3.peg.3482"/>
<feature type="transmembrane region" description="Helical" evidence="5">
    <location>
        <begin position="226"/>
        <end position="247"/>
    </location>
</feature>
<protein>
    <submittedName>
        <fullName evidence="7">Antibiotic transport system permease protein</fullName>
    </submittedName>
</protein>
<feature type="transmembrane region" description="Helical" evidence="5">
    <location>
        <begin position="293"/>
        <end position="312"/>
    </location>
</feature>
<dbReference type="HOGENOM" id="CLU_039483_0_3_9"/>
<feature type="transmembrane region" description="Helical" evidence="5">
    <location>
        <begin position="27"/>
        <end position="49"/>
    </location>
</feature>
<proteinExistence type="predicted"/>
<organism evidence="7 8">
    <name type="scientific">Bacillus amyloliquefaciens (strain Y2)</name>
    <name type="common">Bacillus amyloliquefaciens subsp. plantarum (strain B9601-Y2)</name>
    <dbReference type="NCBI Taxonomy" id="1155777"/>
    <lineage>
        <taxon>Bacteria</taxon>
        <taxon>Bacillati</taxon>
        <taxon>Bacillota</taxon>
        <taxon>Bacilli</taxon>
        <taxon>Bacillales</taxon>
        <taxon>Bacillaceae</taxon>
        <taxon>Bacillus</taxon>
        <taxon>Bacillus amyloliquefaciens group</taxon>
    </lineage>
</organism>
<feature type="domain" description="ABC-2 type transporter transmembrane" evidence="6">
    <location>
        <begin position="25"/>
        <end position="362"/>
    </location>
</feature>
<gene>
    <name evidence="7" type="ORF">MUS_3652</name>
</gene>
<evidence type="ECO:0000256" key="1">
    <source>
        <dbReference type="ARBA" id="ARBA00004141"/>
    </source>
</evidence>
<feature type="transmembrane region" description="Helical" evidence="5">
    <location>
        <begin position="341"/>
        <end position="364"/>
    </location>
</feature>
<evidence type="ECO:0000313" key="8">
    <source>
        <dbReference type="Proteomes" id="UP000002878"/>
    </source>
</evidence>
<dbReference type="InterPro" id="IPR052902">
    <property type="entry name" value="ABC-2_transporter"/>
</dbReference>
<feature type="transmembrane region" description="Helical" evidence="5">
    <location>
        <begin position="182"/>
        <end position="205"/>
    </location>
</feature>
<dbReference type="KEGG" id="bqy:MUS_3652"/>
<keyword evidence="2 5" id="KW-0812">Transmembrane</keyword>
<dbReference type="InterPro" id="IPR013525">
    <property type="entry name" value="ABC2_TM"/>
</dbReference>
<sequence length="370" mass="40773">MKGGLQMNILHIAGKEIKISFRDRRTFIFMLAFPIVFMLIFTAALSNAFDSEVTVGNIKVVYTDQSNGTLSHYFTEFMKNAKKEHVYFQKADTEAKGKNEVRENQADAFVTVKNTGFQVYTNDRSGINGTIVQGMLTAFTNQYKAGAAAYKAHKAPSAGQIKSDYMKQTSLHKAKEPKAKDFYAISMTTMIGLYASIFASTLFRGERIRHTADRLIAAPLRKSDIFLGRMLGILAVNVLTILAVIAFSKFILKANWGSHMGLVLLILVSEILLAVSFGLSLSYLTRKPESARLITVIIVQVMSIIGGAYYKYEGGGISALSPLSWINKAINNIIYANDVSAAWPALGLNTALAALFLLIAAFTFQRREGL</sequence>
<dbReference type="AlphaFoldDB" id="I2CA47"/>
<dbReference type="EMBL" id="CP003332">
    <property type="protein sequence ID" value="AFJ63521.1"/>
    <property type="molecule type" value="Genomic_DNA"/>
</dbReference>
<comment type="subcellular location">
    <subcellularLocation>
        <location evidence="1">Membrane</location>
        <topology evidence="1">Multi-pass membrane protein</topology>
    </subcellularLocation>
</comment>
<reference evidence="7 8" key="1">
    <citation type="journal article" date="2012" name="J. Biotechnol.">
        <title>Genome sequence of the plant growth promoting strain Bacillus amyloliquefaciens subsp. plantarum B9601-Y2 and expression of mersacidin and other secondary metabolites.</title>
        <authorList>
            <person name="He P."/>
            <person name="Hao K."/>
            <person name="Blom J."/>
            <person name="Ruckert C."/>
            <person name="Vater J."/>
            <person name="Mao Z."/>
            <person name="Wu Y."/>
            <person name="Hou M."/>
            <person name="He P."/>
            <person name="He Y."/>
            <person name="Borriss R."/>
        </authorList>
    </citation>
    <scope>NUCLEOTIDE SEQUENCE [LARGE SCALE GENOMIC DNA]</scope>
    <source>
        <strain evidence="7">Y2</strain>
    </source>
</reference>
<evidence type="ECO:0000256" key="5">
    <source>
        <dbReference type="SAM" id="Phobius"/>
    </source>
</evidence>